<gene>
    <name evidence="3" type="primary">GLYATL3</name>
    <name evidence="3" type="ORF">AOXY_G7911</name>
</gene>
<dbReference type="InterPro" id="IPR016181">
    <property type="entry name" value="Acyl_CoA_acyltransferase"/>
</dbReference>
<evidence type="ECO:0000313" key="3">
    <source>
        <dbReference type="EMBL" id="KAK1170951.1"/>
    </source>
</evidence>
<comment type="caution">
    <text evidence="3">The sequence shown here is derived from an EMBL/GenBank/DDBJ whole genome shotgun (WGS) entry which is preliminary data.</text>
</comment>
<dbReference type="InterPro" id="IPR010313">
    <property type="entry name" value="Glycine_N-acyltransferase"/>
</dbReference>
<protein>
    <recommendedName>
        <fullName evidence="1">Glycine N-acyltransferase-like protein</fullName>
        <ecNumber evidence="1">2.3.1.-</ecNumber>
    </recommendedName>
</protein>
<dbReference type="PANTHER" id="PTHR15298">
    <property type="entry name" value="L-COA N-ACYLTRANSFERASE-RELATED"/>
    <property type="match status" value="1"/>
</dbReference>
<dbReference type="PROSITE" id="PS51186">
    <property type="entry name" value="GNAT"/>
    <property type="match status" value="1"/>
</dbReference>
<sequence length="279" mass="31624">MRVLTAEELVSAEKALKDYFPKSLKVYGHIFSINRCKSHTTEVLVDSWPDFKTIICRSSLKGYRVDAFTKDEDNLRTILKDTDVLDWSGFFLLGGVDFCHLNMVKEVAAYKNAPLCLAAKCFLMMLENPDHLPKLPVDRVSSSRITSLNMSHVDLVNKAWKFGGDESGARIIQTLISNFPSCCIVDGSGKPVSWILTYEYCAMGILYTSPEHRGKGYAKTLVTAAAKSLQQQGYPIYCFIEEDNERSYRLFKDLGFKEVPDYRAAWFRPNDDIPNKLIS</sequence>
<proteinExistence type="inferred from homology"/>
<dbReference type="PANTHER" id="PTHR15298:SF17">
    <property type="entry name" value="GLYCINE N-ACYLTRANSFERASE-LIKE PROTEIN"/>
    <property type="match status" value="1"/>
</dbReference>
<dbReference type="Proteomes" id="UP001230051">
    <property type="component" value="Unassembled WGS sequence"/>
</dbReference>
<dbReference type="GO" id="GO:0005739">
    <property type="term" value="C:mitochondrion"/>
    <property type="evidence" value="ECO:0007669"/>
    <property type="project" value="InterPro"/>
</dbReference>
<keyword evidence="4" id="KW-1185">Reference proteome</keyword>
<evidence type="ECO:0000259" key="2">
    <source>
        <dbReference type="PROSITE" id="PS51186"/>
    </source>
</evidence>
<dbReference type="Pfam" id="PF06021">
    <property type="entry name" value="Gly_acyl_tr_N"/>
    <property type="match status" value="1"/>
</dbReference>
<dbReference type="GO" id="GO:0047961">
    <property type="term" value="F:glycine N-acyltransferase activity"/>
    <property type="evidence" value="ECO:0007669"/>
    <property type="project" value="InterPro"/>
</dbReference>
<feature type="domain" description="N-acetyltransferase" evidence="2">
    <location>
        <begin position="143"/>
        <end position="272"/>
    </location>
</feature>
<dbReference type="Pfam" id="PF08445">
    <property type="entry name" value="FR47"/>
    <property type="match status" value="1"/>
</dbReference>
<organism evidence="3 4">
    <name type="scientific">Acipenser oxyrinchus oxyrinchus</name>
    <dbReference type="NCBI Taxonomy" id="40147"/>
    <lineage>
        <taxon>Eukaryota</taxon>
        <taxon>Metazoa</taxon>
        <taxon>Chordata</taxon>
        <taxon>Craniata</taxon>
        <taxon>Vertebrata</taxon>
        <taxon>Euteleostomi</taxon>
        <taxon>Actinopterygii</taxon>
        <taxon>Chondrostei</taxon>
        <taxon>Acipenseriformes</taxon>
        <taxon>Acipenseridae</taxon>
        <taxon>Acipenser</taxon>
    </lineage>
</organism>
<keyword evidence="1" id="KW-0012">Acyltransferase</keyword>
<dbReference type="CDD" id="cd04301">
    <property type="entry name" value="NAT_SF"/>
    <property type="match status" value="1"/>
</dbReference>
<keyword evidence="1" id="KW-0808">Transferase</keyword>
<dbReference type="Gene3D" id="3.40.630.30">
    <property type="match status" value="2"/>
</dbReference>
<dbReference type="InterPro" id="IPR013653">
    <property type="entry name" value="GCN5-like_dom"/>
</dbReference>
<dbReference type="InterPro" id="IPR000182">
    <property type="entry name" value="GNAT_dom"/>
</dbReference>
<dbReference type="EC" id="2.3.1.-" evidence="1"/>
<accession>A0AAD8LMP4</accession>
<dbReference type="SUPFAM" id="SSF55729">
    <property type="entry name" value="Acyl-CoA N-acyltransferases (Nat)"/>
    <property type="match status" value="1"/>
</dbReference>
<evidence type="ECO:0000256" key="1">
    <source>
        <dbReference type="RuleBase" id="RU368002"/>
    </source>
</evidence>
<reference evidence="3" key="1">
    <citation type="submission" date="2022-02" db="EMBL/GenBank/DDBJ databases">
        <title>Atlantic sturgeon de novo genome assembly.</title>
        <authorList>
            <person name="Stock M."/>
            <person name="Klopp C."/>
            <person name="Guiguen Y."/>
            <person name="Cabau C."/>
            <person name="Parinello H."/>
            <person name="Santidrian Yebra-Pimentel E."/>
            <person name="Kuhl H."/>
            <person name="Dirks R.P."/>
            <person name="Guessner J."/>
            <person name="Wuertz S."/>
            <person name="Du K."/>
            <person name="Schartl M."/>
        </authorList>
    </citation>
    <scope>NUCLEOTIDE SEQUENCE</scope>
    <source>
        <strain evidence="3">STURGEONOMICS-FGT-2020</strain>
        <tissue evidence="3">Whole blood</tissue>
    </source>
</reference>
<name>A0AAD8LMP4_ACIOX</name>
<dbReference type="InterPro" id="IPR015938">
    <property type="entry name" value="Glycine_N-acyltransferase_N"/>
</dbReference>
<evidence type="ECO:0000313" key="4">
    <source>
        <dbReference type="Proteomes" id="UP001230051"/>
    </source>
</evidence>
<dbReference type="EMBL" id="JAGXEW010000006">
    <property type="protein sequence ID" value="KAK1170951.1"/>
    <property type="molecule type" value="Genomic_DNA"/>
</dbReference>
<dbReference type="AlphaFoldDB" id="A0AAD8LMP4"/>
<comment type="similarity">
    <text evidence="1">Belongs to the glycine N-acyltransferase family.</text>
</comment>